<gene>
    <name evidence="7" type="ORF">K491DRAFT_668008</name>
</gene>
<dbReference type="GO" id="GO:0016020">
    <property type="term" value="C:membrane"/>
    <property type="evidence" value="ECO:0007669"/>
    <property type="project" value="UniProtKB-SubCell"/>
</dbReference>
<comment type="subcellular location">
    <subcellularLocation>
        <location evidence="1">Membrane</location>
    </subcellularLocation>
</comment>
<sequence length="189" mass="20797">MPLSTFLQNLPSAPVIVVPIHLLTYSTLLGTSLYQTFIITKVAYQALPRSAFTTLQKRLFPIYFRSQSLLLVLTAITYPPYGPASLAKVKGDWITFVIAGITAGLNLMVYGPRTSRAMVERIQQATKDARAGGEGDGKDEISKEMTVRNRVFSRNHAMSIHLNLLTIGAMVWYGVRLAGRLAGRLEVGV</sequence>
<protein>
    <recommendedName>
        <fullName evidence="6">TMEM205-like domain-containing protein</fullName>
    </recommendedName>
</protein>
<feature type="transmembrane region" description="Helical" evidence="5">
    <location>
        <begin position="93"/>
        <end position="111"/>
    </location>
</feature>
<proteinExistence type="predicted"/>
<dbReference type="InterPro" id="IPR025423">
    <property type="entry name" value="TMEM205-like"/>
</dbReference>
<feature type="transmembrane region" description="Helical" evidence="5">
    <location>
        <begin position="20"/>
        <end position="39"/>
    </location>
</feature>
<reference evidence="7" key="1">
    <citation type="journal article" date="2020" name="Stud. Mycol.">
        <title>101 Dothideomycetes genomes: a test case for predicting lifestyles and emergence of pathogens.</title>
        <authorList>
            <person name="Haridas S."/>
            <person name="Albert R."/>
            <person name="Binder M."/>
            <person name="Bloem J."/>
            <person name="Labutti K."/>
            <person name="Salamov A."/>
            <person name="Andreopoulos B."/>
            <person name="Baker S."/>
            <person name="Barry K."/>
            <person name="Bills G."/>
            <person name="Bluhm B."/>
            <person name="Cannon C."/>
            <person name="Castanera R."/>
            <person name="Culley D."/>
            <person name="Daum C."/>
            <person name="Ezra D."/>
            <person name="Gonzalez J."/>
            <person name="Henrissat B."/>
            <person name="Kuo A."/>
            <person name="Liang C."/>
            <person name="Lipzen A."/>
            <person name="Lutzoni F."/>
            <person name="Magnuson J."/>
            <person name="Mondo S."/>
            <person name="Nolan M."/>
            <person name="Ohm R."/>
            <person name="Pangilinan J."/>
            <person name="Park H.-J."/>
            <person name="Ramirez L."/>
            <person name="Alfaro M."/>
            <person name="Sun H."/>
            <person name="Tritt A."/>
            <person name="Yoshinaga Y."/>
            <person name="Zwiers L.-H."/>
            <person name="Turgeon B."/>
            <person name="Goodwin S."/>
            <person name="Spatafora J."/>
            <person name="Crous P."/>
            <person name="Grigoriev I."/>
        </authorList>
    </citation>
    <scope>NUCLEOTIDE SEQUENCE</scope>
    <source>
        <strain evidence="7">CBS 122681</strain>
    </source>
</reference>
<evidence type="ECO:0000256" key="5">
    <source>
        <dbReference type="SAM" id="Phobius"/>
    </source>
</evidence>
<evidence type="ECO:0000256" key="3">
    <source>
        <dbReference type="ARBA" id="ARBA00022989"/>
    </source>
</evidence>
<keyword evidence="2 5" id="KW-0812">Transmembrane</keyword>
<name>A0A6A6SUU7_9PLEO</name>
<dbReference type="PANTHER" id="PTHR23241:SF102">
    <property type="entry name" value="LD23009P"/>
    <property type="match status" value="1"/>
</dbReference>
<keyword evidence="4 5" id="KW-0472">Membrane</keyword>
<evidence type="ECO:0000259" key="6">
    <source>
        <dbReference type="Pfam" id="PF13664"/>
    </source>
</evidence>
<evidence type="ECO:0000313" key="8">
    <source>
        <dbReference type="Proteomes" id="UP000799324"/>
    </source>
</evidence>
<organism evidence="7 8">
    <name type="scientific">Lophiostoma macrostomum CBS 122681</name>
    <dbReference type="NCBI Taxonomy" id="1314788"/>
    <lineage>
        <taxon>Eukaryota</taxon>
        <taxon>Fungi</taxon>
        <taxon>Dikarya</taxon>
        <taxon>Ascomycota</taxon>
        <taxon>Pezizomycotina</taxon>
        <taxon>Dothideomycetes</taxon>
        <taxon>Pleosporomycetidae</taxon>
        <taxon>Pleosporales</taxon>
        <taxon>Lophiostomataceae</taxon>
        <taxon>Lophiostoma</taxon>
    </lineage>
</organism>
<keyword evidence="8" id="KW-1185">Reference proteome</keyword>
<evidence type="ECO:0000256" key="1">
    <source>
        <dbReference type="ARBA" id="ARBA00004370"/>
    </source>
</evidence>
<feature type="transmembrane region" description="Helical" evidence="5">
    <location>
        <begin position="157"/>
        <end position="175"/>
    </location>
</feature>
<dbReference type="OrthoDB" id="1641132at2759"/>
<dbReference type="PANTHER" id="PTHR23241">
    <property type="entry name" value="LATE EMBRYOGENESIS ABUNDANT PLANTS LEA-RELATED"/>
    <property type="match status" value="1"/>
</dbReference>
<dbReference type="AlphaFoldDB" id="A0A6A6SUU7"/>
<evidence type="ECO:0000313" key="7">
    <source>
        <dbReference type="EMBL" id="KAF2649994.1"/>
    </source>
</evidence>
<feature type="domain" description="TMEM205-like" evidence="6">
    <location>
        <begin position="23"/>
        <end position="121"/>
    </location>
</feature>
<dbReference type="Pfam" id="PF13664">
    <property type="entry name" value="DUF4149"/>
    <property type="match status" value="1"/>
</dbReference>
<dbReference type="EMBL" id="MU004471">
    <property type="protein sequence ID" value="KAF2649994.1"/>
    <property type="molecule type" value="Genomic_DNA"/>
</dbReference>
<feature type="transmembrane region" description="Helical" evidence="5">
    <location>
        <begin position="60"/>
        <end position="81"/>
    </location>
</feature>
<dbReference type="InterPro" id="IPR053009">
    <property type="entry name" value="Xanthocillin_Biosynth-Assoc"/>
</dbReference>
<dbReference type="Proteomes" id="UP000799324">
    <property type="component" value="Unassembled WGS sequence"/>
</dbReference>
<evidence type="ECO:0000256" key="2">
    <source>
        <dbReference type="ARBA" id="ARBA00022692"/>
    </source>
</evidence>
<accession>A0A6A6SUU7</accession>
<evidence type="ECO:0000256" key="4">
    <source>
        <dbReference type="ARBA" id="ARBA00023136"/>
    </source>
</evidence>
<keyword evidence="3 5" id="KW-1133">Transmembrane helix</keyword>